<evidence type="ECO:0000313" key="1">
    <source>
        <dbReference type="EMBL" id="MBC8430573.1"/>
    </source>
</evidence>
<sequence>MCLLLISYDMHPVYRIVLAANRDEYYDRPTAPLAFWNDMPDILAGRDLKRSGVWLGVTRTGRIAAITNYREPALRYENAPSRGHLVSNFLQGLESPENYLNHIKTIGHRYNGFNLIVGDGSGLFYYSNMADNIHKLKPGLFGLCNHLLDTPWPKVEEGKSAFSALLDGKQPIDIEDIFSILNDRSFPPDDMLPDTGVGLSWERVLSPLFILSPDYGTRSSSVVFVERTGKLTFAERTFDPLHAESSEEITRTFSFLI</sequence>
<dbReference type="PANTHER" id="PTHR17985">
    <property type="entry name" value="SER/THR-RICH PROTEIN T10 IN DGCR REGION"/>
    <property type="match status" value="1"/>
</dbReference>
<proteinExistence type="predicted"/>
<dbReference type="InterPro" id="IPR008551">
    <property type="entry name" value="TANGO2"/>
</dbReference>
<protein>
    <submittedName>
        <fullName evidence="1">NRDE family protein</fullName>
    </submittedName>
</protein>
<dbReference type="AlphaFoldDB" id="A0A8J6NRC9"/>
<name>A0A8J6NRC9_9BACT</name>
<comment type="caution">
    <text evidence="1">The sequence shown here is derived from an EMBL/GenBank/DDBJ whole genome shotgun (WGS) entry which is preliminary data.</text>
</comment>
<dbReference type="Proteomes" id="UP000605201">
    <property type="component" value="Unassembled WGS sequence"/>
</dbReference>
<accession>A0A8J6NRC9</accession>
<gene>
    <name evidence="1" type="ORF">H8D96_01510</name>
</gene>
<dbReference type="EMBL" id="JACNIG010000057">
    <property type="protein sequence ID" value="MBC8430573.1"/>
    <property type="molecule type" value="Genomic_DNA"/>
</dbReference>
<organism evidence="1 2">
    <name type="scientific">Candidatus Desulfatibia vada</name>
    <dbReference type="NCBI Taxonomy" id="2841696"/>
    <lineage>
        <taxon>Bacteria</taxon>
        <taxon>Pseudomonadati</taxon>
        <taxon>Thermodesulfobacteriota</taxon>
        <taxon>Desulfobacteria</taxon>
        <taxon>Desulfobacterales</taxon>
        <taxon>Desulfobacterales incertae sedis</taxon>
        <taxon>Candidatus Desulfatibia</taxon>
    </lineage>
</organism>
<dbReference type="PANTHER" id="PTHR17985:SF8">
    <property type="entry name" value="TRANSPORT AND GOLGI ORGANIZATION PROTEIN 2 HOMOLOG"/>
    <property type="match status" value="1"/>
</dbReference>
<dbReference type="Gene3D" id="3.60.60.10">
    <property type="entry name" value="Penicillin V Acylase, Chain A"/>
    <property type="match status" value="1"/>
</dbReference>
<reference evidence="1 2" key="1">
    <citation type="submission" date="2020-08" db="EMBL/GenBank/DDBJ databases">
        <title>Bridging the membrane lipid divide: bacteria of the FCB group superphylum have the potential to synthesize archaeal ether lipids.</title>
        <authorList>
            <person name="Villanueva L."/>
            <person name="Von Meijenfeldt F.A.B."/>
            <person name="Westbye A.B."/>
            <person name="Yadav S."/>
            <person name="Hopmans E.C."/>
            <person name="Dutilh B.E."/>
            <person name="Sinninghe Damste J.S."/>
        </authorList>
    </citation>
    <scope>NUCLEOTIDE SEQUENCE [LARGE SCALE GENOMIC DNA]</scope>
    <source>
        <strain evidence="1">NIOZ-UU17</strain>
    </source>
</reference>
<evidence type="ECO:0000313" key="2">
    <source>
        <dbReference type="Proteomes" id="UP000605201"/>
    </source>
</evidence>
<dbReference type="Pfam" id="PF05742">
    <property type="entry name" value="TANGO2"/>
    <property type="match status" value="1"/>
</dbReference>